<dbReference type="OrthoDB" id="9810367at2"/>
<keyword evidence="3" id="KW-0998">Cell outer membrane</keyword>
<name>A0A1T5FIX8_9SPHN</name>
<evidence type="ECO:0000256" key="4">
    <source>
        <dbReference type="PROSITE-ProRule" id="PRU00473"/>
    </source>
</evidence>
<feature type="chain" id="PRO_5012866117" evidence="5">
    <location>
        <begin position="30"/>
        <end position="229"/>
    </location>
</feature>
<protein>
    <submittedName>
        <fullName evidence="7">OmpA family protein</fullName>
    </submittedName>
</protein>
<gene>
    <name evidence="7" type="ORF">SAMN06295937_10372</name>
</gene>
<dbReference type="GO" id="GO:0009279">
    <property type="term" value="C:cell outer membrane"/>
    <property type="evidence" value="ECO:0007669"/>
    <property type="project" value="UniProtKB-SubCell"/>
</dbReference>
<feature type="domain" description="OmpA-like" evidence="6">
    <location>
        <begin position="115"/>
        <end position="229"/>
    </location>
</feature>
<evidence type="ECO:0000256" key="2">
    <source>
        <dbReference type="ARBA" id="ARBA00023136"/>
    </source>
</evidence>
<dbReference type="PANTHER" id="PTHR30329:SF21">
    <property type="entry name" value="LIPOPROTEIN YIAD-RELATED"/>
    <property type="match status" value="1"/>
</dbReference>
<dbReference type="PANTHER" id="PTHR30329">
    <property type="entry name" value="STATOR ELEMENT OF FLAGELLAR MOTOR COMPLEX"/>
    <property type="match status" value="1"/>
</dbReference>
<dbReference type="PROSITE" id="PS51123">
    <property type="entry name" value="OMPA_2"/>
    <property type="match status" value="1"/>
</dbReference>
<organism evidence="7 8">
    <name type="scientific">Sphingopyxis flava</name>
    <dbReference type="NCBI Taxonomy" id="1507287"/>
    <lineage>
        <taxon>Bacteria</taxon>
        <taxon>Pseudomonadati</taxon>
        <taxon>Pseudomonadota</taxon>
        <taxon>Alphaproteobacteria</taxon>
        <taxon>Sphingomonadales</taxon>
        <taxon>Sphingomonadaceae</taxon>
        <taxon>Sphingopyxis</taxon>
    </lineage>
</organism>
<proteinExistence type="predicted"/>
<accession>A0A1T5FIX8</accession>
<dbReference type="Gene3D" id="3.30.1330.60">
    <property type="entry name" value="OmpA-like domain"/>
    <property type="match status" value="1"/>
</dbReference>
<dbReference type="EMBL" id="FUYP01000037">
    <property type="protein sequence ID" value="SKB96121.1"/>
    <property type="molecule type" value="Genomic_DNA"/>
</dbReference>
<keyword evidence="5" id="KW-0732">Signal</keyword>
<dbReference type="Pfam" id="PF00691">
    <property type="entry name" value="OmpA"/>
    <property type="match status" value="1"/>
</dbReference>
<dbReference type="SUPFAM" id="SSF103088">
    <property type="entry name" value="OmpA-like"/>
    <property type="match status" value="1"/>
</dbReference>
<evidence type="ECO:0000256" key="5">
    <source>
        <dbReference type="SAM" id="SignalP"/>
    </source>
</evidence>
<dbReference type="Proteomes" id="UP000190044">
    <property type="component" value="Unassembled WGS sequence"/>
</dbReference>
<comment type="subcellular location">
    <subcellularLocation>
        <location evidence="1">Cell outer membrane</location>
    </subcellularLocation>
</comment>
<evidence type="ECO:0000313" key="7">
    <source>
        <dbReference type="EMBL" id="SKB96121.1"/>
    </source>
</evidence>
<evidence type="ECO:0000259" key="6">
    <source>
        <dbReference type="PROSITE" id="PS51123"/>
    </source>
</evidence>
<evidence type="ECO:0000313" key="8">
    <source>
        <dbReference type="Proteomes" id="UP000190044"/>
    </source>
</evidence>
<dbReference type="CDD" id="cd07185">
    <property type="entry name" value="OmpA_C-like"/>
    <property type="match status" value="1"/>
</dbReference>
<evidence type="ECO:0000256" key="3">
    <source>
        <dbReference type="ARBA" id="ARBA00023237"/>
    </source>
</evidence>
<dbReference type="AlphaFoldDB" id="A0A1T5FIX8"/>
<dbReference type="InterPro" id="IPR036737">
    <property type="entry name" value="OmpA-like_sf"/>
</dbReference>
<dbReference type="InterPro" id="IPR006665">
    <property type="entry name" value="OmpA-like"/>
</dbReference>
<dbReference type="InterPro" id="IPR050330">
    <property type="entry name" value="Bact_OuterMem_StrucFunc"/>
</dbReference>
<feature type="signal peptide" evidence="5">
    <location>
        <begin position="1"/>
        <end position="29"/>
    </location>
</feature>
<dbReference type="PRINTS" id="PR01021">
    <property type="entry name" value="OMPADOMAIN"/>
</dbReference>
<dbReference type="InterPro" id="IPR006664">
    <property type="entry name" value="OMP_bac"/>
</dbReference>
<keyword evidence="2 4" id="KW-0472">Membrane</keyword>
<reference evidence="8" key="1">
    <citation type="submission" date="2017-02" db="EMBL/GenBank/DDBJ databases">
        <authorList>
            <person name="Varghese N."/>
            <person name="Submissions S."/>
        </authorList>
    </citation>
    <scope>NUCLEOTIDE SEQUENCE [LARGE SCALE GENOMIC DNA]</scope>
    <source>
        <strain evidence="8">R11H</strain>
    </source>
</reference>
<evidence type="ECO:0000256" key="1">
    <source>
        <dbReference type="ARBA" id="ARBA00004442"/>
    </source>
</evidence>
<keyword evidence="8" id="KW-1185">Reference proteome</keyword>
<sequence>MQGSLMNKRIGMAMAAICLAAGVSNIAMAQGSERGEIQQRYDAALAATLDPATIGANDARYTWASEAKVQCAIALGYFKSGTRDETSIARCNDAYERMAGQASPEPLPPPPPPPTETCSRELPGIIYFDWNSSELPAEASETAQFVAANAAPCGWTSITVTGHADRSGSNAYNMGLSARRADAVANLIASYGVPRETITTAQRGEEEPRVLTADGVREPQNRRVEIGVR</sequence>